<keyword evidence="3" id="KW-0479">Metal-binding</keyword>
<protein>
    <submittedName>
        <fullName evidence="6">Carotenoid oxygenase</fullName>
    </submittedName>
</protein>
<evidence type="ECO:0000313" key="7">
    <source>
        <dbReference type="Proteomes" id="UP000177515"/>
    </source>
</evidence>
<accession>A0ABN4TXU6</accession>
<dbReference type="PANTHER" id="PTHR10543">
    <property type="entry name" value="BETA-CAROTENE DIOXYGENASE"/>
    <property type="match status" value="1"/>
</dbReference>
<name>A0ABN4TXU6_9BURK</name>
<keyword evidence="7" id="KW-1185">Reference proteome</keyword>
<comment type="similarity">
    <text evidence="2">Belongs to the carotenoid oxygenase family.</text>
</comment>
<dbReference type="EMBL" id="CP017755">
    <property type="protein sequence ID" value="AOZ10380.1"/>
    <property type="molecule type" value="Genomic_DNA"/>
</dbReference>
<dbReference type="InterPro" id="IPR004294">
    <property type="entry name" value="Carotenoid_Oase"/>
</dbReference>
<dbReference type="PANTHER" id="PTHR10543:SF89">
    <property type="entry name" value="CAROTENOID 9,10(9',10')-CLEAVAGE DIOXYGENASE 1"/>
    <property type="match status" value="1"/>
</dbReference>
<keyword evidence="4" id="KW-0560">Oxidoreductase</keyword>
<dbReference type="Pfam" id="PF03055">
    <property type="entry name" value="RPE65"/>
    <property type="match status" value="1"/>
</dbReference>
<reference evidence="6 7" key="1">
    <citation type="submission" date="2016-10" db="EMBL/GenBank/DDBJ databases">
        <title>Complete genome sequences of three Cupriavidus strains isolated from various Malaysian environments.</title>
        <authorList>
            <person name="Abdullah A.A.-A."/>
            <person name="Shafie N.A.H."/>
            <person name="Lau N.S."/>
        </authorList>
    </citation>
    <scope>NUCLEOTIDE SEQUENCE [LARGE SCALE GENOMIC DNA]</scope>
    <source>
        <strain evidence="6 7">USMAA1020</strain>
    </source>
</reference>
<evidence type="ECO:0000256" key="4">
    <source>
        <dbReference type="ARBA" id="ARBA00023002"/>
    </source>
</evidence>
<evidence type="ECO:0000256" key="1">
    <source>
        <dbReference type="ARBA" id="ARBA00001954"/>
    </source>
</evidence>
<keyword evidence="5" id="KW-0408">Iron</keyword>
<evidence type="ECO:0000256" key="2">
    <source>
        <dbReference type="ARBA" id="ARBA00006787"/>
    </source>
</evidence>
<evidence type="ECO:0000256" key="3">
    <source>
        <dbReference type="ARBA" id="ARBA00022723"/>
    </source>
</evidence>
<evidence type="ECO:0000256" key="5">
    <source>
        <dbReference type="ARBA" id="ARBA00023004"/>
    </source>
</evidence>
<comment type="cofactor">
    <cofactor evidence="1">
        <name>Fe(2+)</name>
        <dbReference type="ChEBI" id="CHEBI:29033"/>
    </cofactor>
</comment>
<gene>
    <name evidence="6" type="ORF">BKK80_32870</name>
</gene>
<dbReference type="Proteomes" id="UP000177515">
    <property type="component" value="Chromosome 2"/>
</dbReference>
<evidence type="ECO:0000313" key="6">
    <source>
        <dbReference type="EMBL" id="AOZ10380.1"/>
    </source>
</evidence>
<organism evidence="6 7">
    <name type="scientific">Cupriavidus malaysiensis</name>
    <dbReference type="NCBI Taxonomy" id="367825"/>
    <lineage>
        <taxon>Bacteria</taxon>
        <taxon>Pseudomonadati</taxon>
        <taxon>Pseudomonadota</taxon>
        <taxon>Betaproteobacteria</taxon>
        <taxon>Burkholderiales</taxon>
        <taxon>Burkholderiaceae</taxon>
        <taxon>Cupriavidus</taxon>
    </lineage>
</organism>
<sequence length="471" mass="52319">MSQPFPSVPYLTGNFAPILMECDAPDLPVSGELPRALRGTLYRNGPNPMFAPRDDFYHWFIGDGMVHAFEIGDGRASYRNRWVRTEKLRREQAAGCALFGSWGNPATTDASVQEVDGQGVANTNILWHGGKLLALEEAHPPIALDARELTTLGPLRYESDLGGHALGKMTAHPKIDPRTGEMVFFAYAADGPFTPSMLYGKLDSAGHLTHLERLLAPYPSMVHDFMVTQHYALFPILPLSGSMDRAMRGEPAYAWEPDRGSHIGILPRSGGAARMRWFRNDACYVFHVMNAWEDGSKIIADVMQYDSSPLFNPGAGPAGTSARLCRWTFDLEGNSDTFTRTWLDDLPGEFPRFDERFAMQPTRHGYFAWRGHESTERSVFDGLAHFDAVTGQRRTWLLPEGDGLSEPVFVPRADDAPEGDGWLLATVYRGADKRSDLAVFDATDIARGPVALVHLSHRVPFGFHGNWRSHG</sequence>
<dbReference type="RefSeq" id="WP_071018129.1">
    <property type="nucleotide sequence ID" value="NZ_CP017755.1"/>
</dbReference>
<proteinExistence type="inferred from homology"/>